<name>A0ABW1SMX1_9LACO</name>
<dbReference type="SUPFAM" id="SSF143100">
    <property type="entry name" value="TTHA1013/TTHA0281-like"/>
    <property type="match status" value="1"/>
</dbReference>
<protein>
    <submittedName>
        <fullName evidence="2">Type II toxin-antitoxin system HicB family antitoxin</fullName>
    </submittedName>
</protein>
<accession>A0ABW1SMX1</accession>
<dbReference type="Pfam" id="PF15919">
    <property type="entry name" value="HicB_lk_antitox"/>
    <property type="match status" value="1"/>
</dbReference>
<dbReference type="InterPro" id="IPR031807">
    <property type="entry name" value="HicB-like"/>
</dbReference>
<dbReference type="Gene3D" id="3.30.160.250">
    <property type="match status" value="1"/>
</dbReference>
<proteinExistence type="predicted"/>
<dbReference type="EMBL" id="JBHSSE010000028">
    <property type="protein sequence ID" value="MFC6202935.1"/>
    <property type="molecule type" value="Genomic_DNA"/>
</dbReference>
<evidence type="ECO:0000259" key="1">
    <source>
        <dbReference type="Pfam" id="PF15919"/>
    </source>
</evidence>
<sequence>MRKNDRIVVYPAILTPDSDEPDFYAVEFPDVPGALSQGKGIAKAMSMGSEALGLMLFDVRNLPVATDITAVATNNPESIVTYITTNLTEIARNAKKPLVRKNVTIPEKLDQLAKANGINFSEVLTQALEEKLDA</sequence>
<dbReference type="RefSeq" id="WP_137615953.1">
    <property type="nucleotide sequence ID" value="NZ_BJDI01000005.1"/>
</dbReference>
<evidence type="ECO:0000313" key="3">
    <source>
        <dbReference type="Proteomes" id="UP001596171"/>
    </source>
</evidence>
<organism evidence="2 3">
    <name type="scientific">Lactiplantibacillus nangangensis</name>
    <dbReference type="NCBI Taxonomy" id="2559917"/>
    <lineage>
        <taxon>Bacteria</taxon>
        <taxon>Bacillati</taxon>
        <taxon>Bacillota</taxon>
        <taxon>Bacilli</taxon>
        <taxon>Lactobacillales</taxon>
        <taxon>Lactobacillaceae</taxon>
        <taxon>Lactiplantibacillus</taxon>
    </lineage>
</organism>
<dbReference type="Proteomes" id="UP001596171">
    <property type="component" value="Unassembled WGS sequence"/>
</dbReference>
<dbReference type="InterPro" id="IPR035069">
    <property type="entry name" value="TTHA1013/TTHA0281-like"/>
</dbReference>
<reference evidence="3" key="1">
    <citation type="journal article" date="2019" name="Int. J. Syst. Evol. Microbiol.">
        <title>The Global Catalogue of Microorganisms (GCM) 10K type strain sequencing project: providing services to taxonomists for standard genome sequencing and annotation.</title>
        <authorList>
            <consortium name="The Broad Institute Genomics Platform"/>
            <consortium name="The Broad Institute Genome Sequencing Center for Infectious Disease"/>
            <person name="Wu L."/>
            <person name="Ma J."/>
        </authorList>
    </citation>
    <scope>NUCLEOTIDE SEQUENCE [LARGE SCALE GENOMIC DNA]</scope>
    <source>
        <strain evidence="3">CCM 8930</strain>
    </source>
</reference>
<keyword evidence="3" id="KW-1185">Reference proteome</keyword>
<comment type="caution">
    <text evidence="2">The sequence shown here is derived from an EMBL/GenBank/DDBJ whole genome shotgun (WGS) entry which is preliminary data.</text>
</comment>
<evidence type="ECO:0000313" key="2">
    <source>
        <dbReference type="EMBL" id="MFC6202935.1"/>
    </source>
</evidence>
<feature type="domain" description="HicB-like antitoxin of toxin-antitoxin system" evidence="1">
    <location>
        <begin position="10"/>
        <end position="127"/>
    </location>
</feature>
<gene>
    <name evidence="2" type="ORF">ACFP1L_13765</name>
</gene>